<evidence type="ECO:0000313" key="4">
    <source>
        <dbReference type="Proteomes" id="UP000035159"/>
    </source>
</evidence>
<dbReference type="SUPFAM" id="SSF143243">
    <property type="entry name" value="Nqo5-like"/>
    <property type="match status" value="1"/>
</dbReference>
<evidence type="ECO:0000313" key="3">
    <source>
        <dbReference type="EMBL" id="AKI96671.1"/>
    </source>
</evidence>
<evidence type="ECO:0000259" key="2">
    <source>
        <dbReference type="Pfam" id="PF00329"/>
    </source>
</evidence>
<dbReference type="STRING" id="1330330.IX53_01255"/>
<organism evidence="3 4">
    <name type="scientific">Kosmotoga pacifica</name>
    <dbReference type="NCBI Taxonomy" id="1330330"/>
    <lineage>
        <taxon>Bacteria</taxon>
        <taxon>Thermotogati</taxon>
        <taxon>Thermotogota</taxon>
        <taxon>Thermotogae</taxon>
        <taxon>Kosmotogales</taxon>
        <taxon>Kosmotogaceae</taxon>
        <taxon>Kosmotoga</taxon>
    </lineage>
</organism>
<comment type="similarity">
    <text evidence="1">Belongs to the complex I 30 kDa subunit family.</text>
</comment>
<feature type="domain" description="NADH:ubiquinone oxidoreductase 30kDa subunit" evidence="2">
    <location>
        <begin position="32"/>
        <end position="149"/>
    </location>
</feature>
<dbReference type="Pfam" id="PF00329">
    <property type="entry name" value="Complex1_30kDa"/>
    <property type="match status" value="1"/>
</dbReference>
<dbReference type="OrthoDB" id="9803286at2"/>
<dbReference type="EMBL" id="CP011232">
    <property type="protein sequence ID" value="AKI96671.1"/>
    <property type="molecule type" value="Genomic_DNA"/>
</dbReference>
<dbReference type="KEGG" id="kpf:IX53_01255"/>
<dbReference type="RefSeq" id="WP_047753806.1">
    <property type="nucleotide sequence ID" value="NZ_CAJUHA010000022.1"/>
</dbReference>
<dbReference type="AlphaFoldDB" id="A0A0G2Z9B9"/>
<dbReference type="PANTHER" id="PTHR10884">
    <property type="entry name" value="NADH DEHYDROGENASE UBIQUINONE IRON-SULFUR PROTEIN 3"/>
    <property type="match status" value="1"/>
</dbReference>
<protein>
    <submittedName>
        <fullName evidence="3">NADH dehydrogenase</fullName>
    </submittedName>
</protein>
<dbReference type="Gene3D" id="3.30.460.80">
    <property type="entry name" value="NADH:ubiquinone oxidoreductase, 30kDa subunit"/>
    <property type="match status" value="1"/>
</dbReference>
<name>A0A0G2Z9B9_9BACT</name>
<accession>A0A0G2Z9B9</accession>
<dbReference type="InterPro" id="IPR037232">
    <property type="entry name" value="NADH_quin_OxRdtase_su_C/D-like"/>
</dbReference>
<dbReference type="Proteomes" id="UP000035159">
    <property type="component" value="Chromosome"/>
</dbReference>
<proteinExistence type="inferred from homology"/>
<gene>
    <name evidence="3" type="ORF">IX53_01255</name>
</gene>
<keyword evidence="4" id="KW-1185">Reference proteome</keyword>
<reference evidence="3 4" key="1">
    <citation type="submission" date="2015-04" db="EMBL/GenBank/DDBJ databases">
        <title>Complete Genome Sequence of Kosmotoga pacifica SLHLJ1.</title>
        <authorList>
            <person name="Jiang L.J."/>
            <person name="Shao Z.Z."/>
            <person name="Jebbar M."/>
        </authorList>
    </citation>
    <scope>NUCLEOTIDE SEQUENCE [LARGE SCALE GENOMIC DNA]</scope>
    <source>
        <strain evidence="3 4">SLHLJ1</strain>
    </source>
</reference>
<dbReference type="PANTHER" id="PTHR10884:SF14">
    <property type="entry name" value="NADH DEHYDROGENASE [UBIQUINONE] IRON-SULFUR PROTEIN 3, MITOCHONDRIAL"/>
    <property type="match status" value="1"/>
</dbReference>
<dbReference type="GO" id="GO:0008137">
    <property type="term" value="F:NADH dehydrogenase (ubiquinone) activity"/>
    <property type="evidence" value="ECO:0007669"/>
    <property type="project" value="InterPro"/>
</dbReference>
<sequence>MSSTNEVIFNEVSSLFEKVSFEKISDRKYAVSIEKRQVVSFLETLKRKGFSHMSLITCIDWIEEKEFEIVYTLFNWNTGTTLMVKTRTSREKPVVPTIMEIWPTAKFYERDIHEFFGVKFEGNPDLKPLILESWEEIPPMRKDFDPEKYSKEHFPDRAYEVDFLVKGSENDE</sequence>
<dbReference type="InterPro" id="IPR001268">
    <property type="entry name" value="NADH_UbQ_OxRdtase_30kDa_su"/>
</dbReference>
<dbReference type="PATRIC" id="fig|1330330.3.peg.255"/>
<evidence type="ECO:0000256" key="1">
    <source>
        <dbReference type="ARBA" id="ARBA00007569"/>
    </source>
</evidence>